<dbReference type="OrthoDB" id="9800780at2"/>
<feature type="chain" id="PRO_5011816706" evidence="2">
    <location>
        <begin position="30"/>
        <end position="591"/>
    </location>
</feature>
<evidence type="ECO:0000256" key="2">
    <source>
        <dbReference type="RuleBase" id="RU362119"/>
    </source>
</evidence>
<dbReference type="AlphaFoldDB" id="A0A1T5AWK8"/>
<keyword evidence="2" id="KW-0547">Nucleotide-binding</keyword>
<evidence type="ECO:0000313" key="6">
    <source>
        <dbReference type="Proteomes" id="UP000243406"/>
    </source>
</evidence>
<feature type="signal peptide" evidence="2">
    <location>
        <begin position="1"/>
        <end position="29"/>
    </location>
</feature>
<dbReference type="InterPro" id="IPR006179">
    <property type="entry name" value="5_nucleotidase/apyrase"/>
</dbReference>
<feature type="domain" description="Calcineurin-like phosphoesterase" evidence="3">
    <location>
        <begin position="36"/>
        <end position="246"/>
    </location>
</feature>
<sequence>MRNKRFMSLALSITMVLSLVLFNPISAFADDAKELVILHFNDTHARVKSVEKDGVVTGVGFDRIAQYKQDLLKENPNVLMLDAGDTLHGQPIATLSQGESIVKILNLMGIDAFTPGNHDFNYGFARLQELEKMMNFPIVSANVMDKSGKEVFKPYVIKEMDGFKVGIFGLSTPETSYKTNPKNVETIDFTDTIAAAKKAVEALEKENVDVIIALTHLGLDQGDDTSDKVAEAVDGIDIVIDGHSHTTLEEGRMVKNTLIASTGEYDKAFGIVTLKIANGEVTEKSAKLMAAADTKDIVPHPDVVALLADIDKGLNEILSEKIGTSTVMLDGARENVRTKETNFGQLVADAMLDATGAEVALTNGGGIRASIEAGDITKNHIVTSFPFGNYLVTKEVKGKDIKAALEHGLSKYPEQNGGFPHVAGITFTFNTANPAGSRVSDLMIGGSPVDMEKAYLFVTNDFMAAGGDDYTMLKPYATVNEYAAFDEILVNYIKKMGTISTTLVPRMTVNETAPVTPAPMPEPMPPMHHDGKVIVPSPAETMNYTVHHDMSIMELAMDHGFAWQHVLVLNPEISNPMLKLKAGQVIKLPVH</sequence>
<name>A0A1T5AWK8_9FIRM</name>
<accession>A0A1T5AWK8</accession>
<organism evidence="5 6">
    <name type="scientific">Acetoanaerobium noterae</name>
    <dbReference type="NCBI Taxonomy" id="745369"/>
    <lineage>
        <taxon>Bacteria</taxon>
        <taxon>Bacillati</taxon>
        <taxon>Bacillota</taxon>
        <taxon>Clostridia</taxon>
        <taxon>Peptostreptococcales</taxon>
        <taxon>Filifactoraceae</taxon>
        <taxon>Acetoanaerobium</taxon>
    </lineage>
</organism>
<dbReference type="CDD" id="cd00845">
    <property type="entry name" value="MPP_UshA_N_like"/>
    <property type="match status" value="1"/>
</dbReference>
<dbReference type="PRINTS" id="PR01607">
    <property type="entry name" value="APYRASEFAMLY"/>
</dbReference>
<dbReference type="SUPFAM" id="SSF55816">
    <property type="entry name" value="5'-nucleotidase (syn. UDP-sugar hydrolase), C-terminal domain"/>
    <property type="match status" value="1"/>
</dbReference>
<dbReference type="SUPFAM" id="SSF56300">
    <property type="entry name" value="Metallo-dependent phosphatases"/>
    <property type="match status" value="1"/>
</dbReference>
<dbReference type="PANTHER" id="PTHR11575:SF24">
    <property type="entry name" value="5'-NUCLEOTIDASE"/>
    <property type="match status" value="1"/>
</dbReference>
<dbReference type="PANTHER" id="PTHR11575">
    <property type="entry name" value="5'-NUCLEOTIDASE-RELATED"/>
    <property type="match status" value="1"/>
</dbReference>
<evidence type="ECO:0000259" key="4">
    <source>
        <dbReference type="Pfam" id="PF02872"/>
    </source>
</evidence>
<dbReference type="GO" id="GO:0016787">
    <property type="term" value="F:hydrolase activity"/>
    <property type="evidence" value="ECO:0007669"/>
    <property type="project" value="UniProtKB-KW"/>
</dbReference>
<dbReference type="Gene3D" id="3.60.21.10">
    <property type="match status" value="1"/>
</dbReference>
<comment type="similarity">
    <text evidence="2">Belongs to the 5'-nucleotidase family.</text>
</comment>
<dbReference type="Gene3D" id="3.90.780.10">
    <property type="entry name" value="5'-Nucleotidase, C-terminal domain"/>
    <property type="match status" value="1"/>
</dbReference>
<dbReference type="GO" id="GO:0030288">
    <property type="term" value="C:outer membrane-bounded periplasmic space"/>
    <property type="evidence" value="ECO:0007669"/>
    <property type="project" value="TreeGrafter"/>
</dbReference>
<evidence type="ECO:0000256" key="1">
    <source>
        <dbReference type="ARBA" id="ARBA00022729"/>
    </source>
</evidence>
<keyword evidence="6" id="KW-1185">Reference proteome</keyword>
<protein>
    <submittedName>
        <fullName evidence="5">5'-nucleotidase</fullName>
    </submittedName>
</protein>
<feature type="domain" description="5'-Nucleotidase C-terminal" evidence="4">
    <location>
        <begin position="321"/>
        <end position="474"/>
    </location>
</feature>
<dbReference type="Proteomes" id="UP000243406">
    <property type="component" value="Unassembled WGS sequence"/>
</dbReference>
<dbReference type="Pfam" id="PF00149">
    <property type="entry name" value="Metallophos"/>
    <property type="match status" value="1"/>
</dbReference>
<proteinExistence type="inferred from homology"/>
<dbReference type="RefSeq" id="WP_079589133.1">
    <property type="nucleotide sequence ID" value="NZ_FUYN01000002.1"/>
</dbReference>
<dbReference type="InterPro" id="IPR008334">
    <property type="entry name" value="5'-Nucleotdase_C"/>
</dbReference>
<dbReference type="EMBL" id="FUYN01000002">
    <property type="protein sequence ID" value="SKB39378.1"/>
    <property type="molecule type" value="Genomic_DNA"/>
</dbReference>
<reference evidence="6" key="1">
    <citation type="submission" date="2017-02" db="EMBL/GenBank/DDBJ databases">
        <authorList>
            <person name="Varghese N."/>
            <person name="Submissions S."/>
        </authorList>
    </citation>
    <scope>NUCLEOTIDE SEQUENCE [LARGE SCALE GENOMIC DNA]</scope>
    <source>
        <strain evidence="6">ATCC 35199</strain>
    </source>
</reference>
<evidence type="ECO:0000313" key="5">
    <source>
        <dbReference type="EMBL" id="SKB39378.1"/>
    </source>
</evidence>
<gene>
    <name evidence="5" type="ORF">SAMN02745120_1233</name>
</gene>
<keyword evidence="2" id="KW-0378">Hydrolase</keyword>
<dbReference type="GO" id="GO:0000166">
    <property type="term" value="F:nucleotide binding"/>
    <property type="evidence" value="ECO:0007669"/>
    <property type="project" value="UniProtKB-KW"/>
</dbReference>
<keyword evidence="1 2" id="KW-0732">Signal</keyword>
<dbReference type="InterPro" id="IPR029052">
    <property type="entry name" value="Metallo-depent_PP-like"/>
</dbReference>
<dbReference type="GO" id="GO:0009166">
    <property type="term" value="P:nucleotide catabolic process"/>
    <property type="evidence" value="ECO:0007669"/>
    <property type="project" value="InterPro"/>
</dbReference>
<dbReference type="Pfam" id="PF02872">
    <property type="entry name" value="5_nucleotid_C"/>
    <property type="match status" value="1"/>
</dbReference>
<evidence type="ECO:0000259" key="3">
    <source>
        <dbReference type="Pfam" id="PF00149"/>
    </source>
</evidence>
<dbReference type="InterPro" id="IPR036907">
    <property type="entry name" value="5'-Nucleotdase_C_sf"/>
</dbReference>
<dbReference type="InterPro" id="IPR004843">
    <property type="entry name" value="Calcineurin-like_PHP"/>
</dbReference>